<dbReference type="AlphaFoldDB" id="A0A699X4C5"/>
<evidence type="ECO:0000313" key="1">
    <source>
        <dbReference type="EMBL" id="GFD51961.1"/>
    </source>
</evidence>
<reference evidence="1" key="1">
    <citation type="journal article" date="2019" name="Sci. Rep.">
        <title>Draft genome of Tanacetum cinerariifolium, the natural source of mosquito coil.</title>
        <authorList>
            <person name="Yamashiro T."/>
            <person name="Shiraishi A."/>
            <person name="Satake H."/>
            <person name="Nakayama K."/>
        </authorList>
    </citation>
    <scope>NUCLEOTIDE SEQUENCE</scope>
</reference>
<organism evidence="1">
    <name type="scientific">Tanacetum cinerariifolium</name>
    <name type="common">Dalmatian daisy</name>
    <name type="synonym">Chrysanthemum cinerariifolium</name>
    <dbReference type="NCBI Taxonomy" id="118510"/>
    <lineage>
        <taxon>Eukaryota</taxon>
        <taxon>Viridiplantae</taxon>
        <taxon>Streptophyta</taxon>
        <taxon>Embryophyta</taxon>
        <taxon>Tracheophyta</taxon>
        <taxon>Spermatophyta</taxon>
        <taxon>Magnoliopsida</taxon>
        <taxon>eudicotyledons</taxon>
        <taxon>Gunneridae</taxon>
        <taxon>Pentapetalae</taxon>
        <taxon>asterids</taxon>
        <taxon>campanulids</taxon>
        <taxon>Asterales</taxon>
        <taxon>Asteraceae</taxon>
        <taxon>Asteroideae</taxon>
        <taxon>Anthemideae</taxon>
        <taxon>Anthemidinae</taxon>
        <taxon>Tanacetum</taxon>
    </lineage>
</organism>
<sequence length="69" mass="7561">VDRCITAGIPAFEASQAAYAEKLRLGCGLLANDHYFHHRNALVTRALGWLVRKAGLDQATVVAKESEHE</sequence>
<proteinExistence type="predicted"/>
<name>A0A699X4C5_TANCI</name>
<accession>A0A699X4C5</accession>
<gene>
    <name evidence="1" type="ORF">Tci_923930</name>
</gene>
<feature type="non-terminal residue" evidence="1">
    <location>
        <position position="1"/>
    </location>
</feature>
<dbReference type="EMBL" id="BKCJ011776392">
    <property type="protein sequence ID" value="GFD51961.1"/>
    <property type="molecule type" value="Genomic_DNA"/>
</dbReference>
<comment type="caution">
    <text evidence="1">The sequence shown here is derived from an EMBL/GenBank/DDBJ whole genome shotgun (WGS) entry which is preliminary data.</text>
</comment>
<protein>
    <submittedName>
        <fullName evidence="1">Uncharacterized protein</fullName>
    </submittedName>
</protein>